<evidence type="ECO:0008006" key="3">
    <source>
        <dbReference type="Google" id="ProtNLM"/>
    </source>
</evidence>
<keyword evidence="2" id="KW-1185">Reference proteome</keyword>
<accession>A0ABS5DY86</accession>
<sequence>MSSSSHLPPSPTRAHLTRLMKIWRSAGWPSRDPIDVDLLAAGWVSLVGDHPAQECLKLTDAGLALLAQHRQGQRRAASTHDKLALRMADQLMESGRLVWHELSLRAQVACDVPAATNPSSSALGGSSSTPAQSFMGTLPSLWGDEDAGTLPTPAKPATQWRLARPDLFSLRRTSNPAYLQPMVHEIKVSRADLFSDLRNKAKRASYQWLCSECYYVFPAGMAEPKELPEELGVWVMHSDADGSRLEMLRPARHTPCTLPFDVWMALAQATPLAAPQVETVQAELSEAAA</sequence>
<gene>
    <name evidence="1" type="ORF">KAK11_12320</name>
</gene>
<evidence type="ECO:0000313" key="1">
    <source>
        <dbReference type="EMBL" id="MBQ0936115.1"/>
    </source>
</evidence>
<comment type="caution">
    <text evidence="1">The sequence shown here is derived from an EMBL/GenBank/DDBJ whole genome shotgun (WGS) entry which is preliminary data.</text>
</comment>
<proteinExistence type="predicted"/>
<evidence type="ECO:0000313" key="2">
    <source>
        <dbReference type="Proteomes" id="UP000672097"/>
    </source>
</evidence>
<protein>
    <recommendedName>
        <fullName evidence="3">YqaJ viral recombinase domain-containing protein</fullName>
    </recommendedName>
</protein>
<reference evidence="1 2" key="1">
    <citation type="submission" date="2021-04" db="EMBL/GenBank/DDBJ databases">
        <title>The genome sequence of type strain Ideonella paludis KCTC 32238.</title>
        <authorList>
            <person name="Liu Y."/>
        </authorList>
    </citation>
    <scope>NUCLEOTIDE SEQUENCE [LARGE SCALE GENOMIC DNA]</scope>
    <source>
        <strain evidence="1 2">KCTC 32238</strain>
    </source>
</reference>
<dbReference type="EMBL" id="JAGQDG010000004">
    <property type="protein sequence ID" value="MBQ0936115.1"/>
    <property type="molecule type" value="Genomic_DNA"/>
</dbReference>
<name>A0ABS5DY86_9BURK</name>
<organism evidence="1 2">
    <name type="scientific">Ideonella paludis</name>
    <dbReference type="NCBI Taxonomy" id="1233411"/>
    <lineage>
        <taxon>Bacteria</taxon>
        <taxon>Pseudomonadati</taxon>
        <taxon>Pseudomonadota</taxon>
        <taxon>Betaproteobacteria</taxon>
        <taxon>Burkholderiales</taxon>
        <taxon>Sphaerotilaceae</taxon>
        <taxon>Ideonella</taxon>
    </lineage>
</organism>
<dbReference type="Proteomes" id="UP000672097">
    <property type="component" value="Unassembled WGS sequence"/>
</dbReference>